<comment type="catalytic activity">
    <reaction evidence="10">
        <text>a ubiquinone + NADH + 5 H(+)(in) = a ubiquinol + NAD(+) + 4 H(+)(out)</text>
        <dbReference type="Rhea" id="RHEA:29091"/>
        <dbReference type="Rhea" id="RHEA-COMP:9565"/>
        <dbReference type="Rhea" id="RHEA-COMP:9566"/>
        <dbReference type="ChEBI" id="CHEBI:15378"/>
        <dbReference type="ChEBI" id="CHEBI:16389"/>
        <dbReference type="ChEBI" id="CHEBI:17976"/>
        <dbReference type="ChEBI" id="CHEBI:57540"/>
        <dbReference type="ChEBI" id="CHEBI:57945"/>
        <dbReference type="EC" id="7.1.1.2"/>
    </reaction>
</comment>
<evidence type="ECO:0000256" key="9">
    <source>
        <dbReference type="ARBA" id="ARBA00031586"/>
    </source>
</evidence>
<comment type="subcellular location">
    <subcellularLocation>
        <location evidence="1">Membrane</location>
        <topology evidence="1">Multi-pass membrane protein</topology>
    </subcellularLocation>
</comment>
<evidence type="ECO:0000256" key="1">
    <source>
        <dbReference type="ARBA" id="ARBA00004141"/>
    </source>
</evidence>
<reference evidence="12" key="2">
    <citation type="journal article" date="2015" name="PLoS ONE">
        <title>Comparative Mitogenomics of the Assassin Bug Genus Peirates (Hemiptera: Reduviidae: Peiratinae) Reveal Conserved Mitochondrial Genome Organization of P. atromaculatus, P. fulvescens and P. turpis.</title>
        <authorList>
            <person name="Zhao G."/>
            <person name="Li H."/>
            <person name="Zhao P."/>
            <person name="Cai W."/>
        </authorList>
    </citation>
    <scope>NUCLEOTIDE SEQUENCE</scope>
</reference>
<dbReference type="GeneID" id="23762588"/>
<dbReference type="InterPro" id="IPR039428">
    <property type="entry name" value="NUOK/Mnh_C1-like"/>
</dbReference>
<keyword evidence="12" id="KW-0496">Mitochondrion</keyword>
<comment type="similarity">
    <text evidence="2">Belongs to the complex I subunit 4L family.</text>
</comment>
<proteinExistence type="inferred from homology"/>
<dbReference type="EMBL" id="KF913541">
    <property type="protein sequence ID" value="AHH93179.1"/>
    <property type="molecule type" value="Genomic_DNA"/>
</dbReference>
<dbReference type="AlphaFoldDB" id="A0A0C4JZW9"/>
<reference evidence="12" key="1">
    <citation type="submission" date="2013-11" db="EMBL/GenBank/DDBJ databases">
        <authorList>
            <person name="Zhao G.Y."/>
            <person name="Cai W.Z."/>
        </authorList>
    </citation>
    <scope>NUCLEOTIDE SEQUENCE</scope>
</reference>
<evidence type="ECO:0000256" key="8">
    <source>
        <dbReference type="ARBA" id="ARBA00023136"/>
    </source>
</evidence>
<evidence type="ECO:0000256" key="10">
    <source>
        <dbReference type="ARBA" id="ARBA00049551"/>
    </source>
</evidence>
<gene>
    <name evidence="12" type="primary">ND4L</name>
</gene>
<evidence type="ECO:0000256" key="3">
    <source>
        <dbReference type="ARBA" id="ARBA00016612"/>
    </source>
</evidence>
<keyword evidence="4 11" id="KW-0812">Transmembrane</keyword>
<dbReference type="GO" id="GO:0008137">
    <property type="term" value="F:NADH dehydrogenase (ubiquinone) activity"/>
    <property type="evidence" value="ECO:0007669"/>
    <property type="project" value="UniProtKB-EC"/>
</dbReference>
<dbReference type="CTD" id="4539"/>
<feature type="transmembrane region" description="Helical" evidence="11">
    <location>
        <begin position="56"/>
        <end position="78"/>
    </location>
</feature>
<evidence type="ECO:0000313" key="12">
    <source>
        <dbReference type="EMBL" id="AHH93179.1"/>
    </source>
</evidence>
<evidence type="ECO:0000256" key="5">
    <source>
        <dbReference type="ARBA" id="ARBA00022967"/>
    </source>
</evidence>
<sequence>MFNFFFFIIWFMFLSGLLTFSSMRKHLLLTLLSLEFLSMCLYIAMFSFLFSYGFSYYFLLVYLVFVVCEGALGLGILISMIRSHGNDHISGLSILGW</sequence>
<evidence type="ECO:0000256" key="7">
    <source>
        <dbReference type="ARBA" id="ARBA00023027"/>
    </source>
</evidence>
<evidence type="ECO:0000256" key="6">
    <source>
        <dbReference type="ARBA" id="ARBA00022989"/>
    </source>
</evidence>
<evidence type="ECO:0000256" key="11">
    <source>
        <dbReference type="SAM" id="Phobius"/>
    </source>
</evidence>
<evidence type="ECO:0000256" key="4">
    <source>
        <dbReference type="ARBA" id="ARBA00022692"/>
    </source>
</evidence>
<organism evidence="12">
    <name type="scientific">Peirates lepturoides</name>
    <dbReference type="NCBI Taxonomy" id="1457305"/>
    <lineage>
        <taxon>Eukaryota</taxon>
        <taxon>Metazoa</taxon>
        <taxon>Ecdysozoa</taxon>
        <taxon>Arthropoda</taxon>
        <taxon>Hexapoda</taxon>
        <taxon>Insecta</taxon>
        <taxon>Pterygota</taxon>
        <taxon>Neoptera</taxon>
        <taxon>Paraneoptera</taxon>
        <taxon>Hemiptera</taxon>
        <taxon>Heteroptera</taxon>
        <taxon>Panheteroptera</taxon>
        <taxon>Cimicomorpha</taxon>
        <taxon>Reduviidae</taxon>
        <taxon>Peiratinae</taxon>
        <taxon>Peirates</taxon>
    </lineage>
</organism>
<accession>A0A0C4JZW9</accession>
<geneLocation type="mitochondrion" evidence="12"/>
<name>A0A0C4JZW9_9HEMI</name>
<dbReference type="Pfam" id="PF00420">
    <property type="entry name" value="Oxidored_q2"/>
    <property type="match status" value="1"/>
</dbReference>
<protein>
    <recommendedName>
        <fullName evidence="3">NADH-ubiquinone oxidoreductase chain 4L</fullName>
    </recommendedName>
    <alternativeName>
        <fullName evidence="9">NADH dehydrogenase subunit 4L</fullName>
    </alternativeName>
</protein>
<keyword evidence="8 11" id="KW-0472">Membrane</keyword>
<evidence type="ECO:0000256" key="2">
    <source>
        <dbReference type="ARBA" id="ARBA00010519"/>
    </source>
</evidence>
<dbReference type="RefSeq" id="YP_009127049.1">
    <property type="nucleotide sequence ID" value="NC_026672.1"/>
</dbReference>
<keyword evidence="5" id="KW-1278">Translocase</keyword>
<dbReference type="Gene3D" id="1.10.287.3510">
    <property type="match status" value="1"/>
</dbReference>
<keyword evidence="7" id="KW-0520">NAD</keyword>
<keyword evidence="6 11" id="KW-1133">Transmembrane helix</keyword>
<feature type="transmembrane region" description="Helical" evidence="11">
    <location>
        <begin position="28"/>
        <end position="50"/>
    </location>
</feature>
<dbReference type="GO" id="GO:0016020">
    <property type="term" value="C:membrane"/>
    <property type="evidence" value="ECO:0007669"/>
    <property type="project" value="UniProtKB-SubCell"/>
</dbReference>
<feature type="transmembrane region" description="Helical" evidence="11">
    <location>
        <begin position="6"/>
        <end position="23"/>
    </location>
</feature>